<dbReference type="Gene3D" id="1.25.40.10">
    <property type="entry name" value="Tetratricopeptide repeat domain"/>
    <property type="match status" value="1"/>
</dbReference>
<dbReference type="EC" id="3.5.2.6" evidence="4 11"/>
<feature type="transmembrane region" description="Helical" evidence="12">
    <location>
        <begin position="23"/>
        <end position="43"/>
    </location>
</feature>
<dbReference type="PANTHER" id="PTHR13891:SF1">
    <property type="entry name" value="CYTOCHROME C OXIDASE ASSEMBLY FACTOR 7"/>
    <property type="match status" value="1"/>
</dbReference>
<dbReference type="EMBL" id="CP019645">
    <property type="protein sequence ID" value="AQQ60298.1"/>
    <property type="molecule type" value="Genomic_DNA"/>
</dbReference>
<dbReference type="GO" id="GO:0008800">
    <property type="term" value="F:beta-lactamase activity"/>
    <property type="evidence" value="ECO:0007669"/>
    <property type="project" value="UniProtKB-UniRule"/>
</dbReference>
<dbReference type="RefSeq" id="WP_077389362.1">
    <property type="nucleotide sequence ID" value="NZ_CP019645.1"/>
</dbReference>
<evidence type="ECO:0000256" key="6">
    <source>
        <dbReference type="ARBA" id="ARBA00022737"/>
    </source>
</evidence>
<dbReference type="InterPro" id="IPR019734">
    <property type="entry name" value="TPR_rpt"/>
</dbReference>
<dbReference type="GO" id="GO:0046677">
    <property type="term" value="P:response to antibiotic"/>
    <property type="evidence" value="ECO:0007669"/>
    <property type="project" value="UniProtKB-KW"/>
</dbReference>
<dbReference type="AlphaFoldDB" id="A0A1Q2LIN4"/>
<evidence type="ECO:0000256" key="3">
    <source>
        <dbReference type="ARBA" id="ARBA00008486"/>
    </source>
</evidence>
<keyword evidence="12" id="KW-1133">Transmembrane helix</keyword>
<dbReference type="Proteomes" id="UP000188298">
    <property type="component" value="Chromosome"/>
</dbReference>
<keyword evidence="12" id="KW-0472">Membrane</keyword>
<evidence type="ECO:0000256" key="2">
    <source>
        <dbReference type="ARBA" id="ARBA00004613"/>
    </source>
</evidence>
<dbReference type="PANTHER" id="PTHR13891">
    <property type="entry name" value="CYTOCHROME C OXIDASE ASSEMBLY FACTOR 7"/>
    <property type="match status" value="1"/>
</dbReference>
<keyword evidence="5 11" id="KW-0964">Secreted</keyword>
<comment type="subcellular location">
    <subcellularLocation>
        <location evidence="2 11">Secreted</location>
    </subcellularLocation>
</comment>
<dbReference type="SMART" id="SM00671">
    <property type="entry name" value="SEL1"/>
    <property type="match status" value="3"/>
</dbReference>
<dbReference type="KEGG" id="hbl:XJ32_09590"/>
<dbReference type="InterPro" id="IPR040239">
    <property type="entry name" value="HcpB-like"/>
</dbReference>
<evidence type="ECO:0000256" key="4">
    <source>
        <dbReference type="ARBA" id="ARBA00012865"/>
    </source>
</evidence>
<sequence>MVNAIAMSAYRNKFKYIKVDSVLYRYLVVFFCNVFVAFANPYMPHKANNIQRVQQDIMPLLQQCSNGIKDSCSLLLKQGVPSVNECEIHVCHIIGATLSANGSDREAIPYLQKSCQSSEKLGCSLLGLLYQISGNIDEAEIAYNTACNNADVIGCYNMGVLQSMRSSSNVGGHAALQSFTRACSMQYPQACFNLAVVYANYKKDFANALYFFHIACDYGMMESCKNVKLLKDSGITLPPLQKKRGLYVRLDSKQKQ</sequence>
<comment type="catalytic activity">
    <reaction evidence="1 11">
        <text>a beta-lactam + H2O = a substituted beta-amino acid</text>
        <dbReference type="Rhea" id="RHEA:20401"/>
        <dbReference type="ChEBI" id="CHEBI:15377"/>
        <dbReference type="ChEBI" id="CHEBI:35627"/>
        <dbReference type="ChEBI" id="CHEBI:140347"/>
        <dbReference type="EC" id="3.5.2.6"/>
    </reaction>
</comment>
<reference evidence="13 14" key="1">
    <citation type="submission" date="2017-02" db="EMBL/GenBank/DDBJ databases">
        <title>Whole genome sequencing of Helicobacter bilis strain AAQJH.</title>
        <authorList>
            <person name="Conlan S."/>
            <person name="Thomas P.J."/>
            <person name="Mullikin J."/>
            <person name="Palmore T.N."/>
            <person name="Frank K.M."/>
            <person name="Segre J.A."/>
        </authorList>
    </citation>
    <scope>NUCLEOTIDE SEQUENCE [LARGE SCALE GENOMIC DNA]</scope>
    <source>
        <strain evidence="13 14">AAQJH</strain>
    </source>
</reference>
<proteinExistence type="inferred from homology"/>
<keyword evidence="9" id="KW-1015">Disulfide bond</keyword>
<keyword evidence="12" id="KW-0812">Transmembrane</keyword>
<evidence type="ECO:0000256" key="1">
    <source>
        <dbReference type="ARBA" id="ARBA00001526"/>
    </source>
</evidence>
<dbReference type="InterPro" id="IPR006597">
    <property type="entry name" value="Sel1-like"/>
</dbReference>
<dbReference type="GO" id="GO:0005576">
    <property type="term" value="C:extracellular region"/>
    <property type="evidence" value="ECO:0007669"/>
    <property type="project" value="UniProtKB-SubCell"/>
</dbReference>
<evidence type="ECO:0000313" key="14">
    <source>
        <dbReference type="Proteomes" id="UP000188298"/>
    </source>
</evidence>
<evidence type="ECO:0000313" key="13">
    <source>
        <dbReference type="EMBL" id="AQQ60298.1"/>
    </source>
</evidence>
<dbReference type="InterPro" id="IPR011990">
    <property type="entry name" value="TPR-like_helical_dom_sf"/>
</dbReference>
<dbReference type="Pfam" id="PF13181">
    <property type="entry name" value="TPR_8"/>
    <property type="match status" value="1"/>
</dbReference>
<comment type="similarity">
    <text evidence="3 11">Belongs to the hcp beta-lactamase family.</text>
</comment>
<keyword evidence="7 11" id="KW-0378">Hydrolase</keyword>
<accession>A0A1Q2LIN4</accession>
<organism evidence="13 14">
    <name type="scientific">Helicobacter bilis</name>
    <dbReference type="NCBI Taxonomy" id="37372"/>
    <lineage>
        <taxon>Bacteria</taxon>
        <taxon>Pseudomonadati</taxon>
        <taxon>Campylobacterota</taxon>
        <taxon>Epsilonproteobacteria</taxon>
        <taxon>Campylobacterales</taxon>
        <taxon>Helicobacteraceae</taxon>
        <taxon>Helicobacter</taxon>
    </lineage>
</organism>
<evidence type="ECO:0000256" key="5">
    <source>
        <dbReference type="ARBA" id="ARBA00022525"/>
    </source>
</evidence>
<evidence type="ECO:0000256" key="11">
    <source>
        <dbReference type="RuleBase" id="RU366075"/>
    </source>
</evidence>
<keyword evidence="6" id="KW-0677">Repeat</keyword>
<name>A0A1Q2LIN4_9HELI</name>
<keyword evidence="8" id="KW-0802">TPR repeat</keyword>
<protein>
    <recommendedName>
        <fullName evidence="4 11">Beta-lactamase</fullName>
        <ecNumber evidence="4 11">3.5.2.6</ecNumber>
    </recommendedName>
</protein>
<evidence type="ECO:0000256" key="7">
    <source>
        <dbReference type="ARBA" id="ARBA00022801"/>
    </source>
</evidence>
<evidence type="ECO:0000256" key="12">
    <source>
        <dbReference type="SAM" id="Phobius"/>
    </source>
</evidence>
<evidence type="ECO:0000256" key="10">
    <source>
        <dbReference type="ARBA" id="ARBA00023251"/>
    </source>
</evidence>
<dbReference type="SUPFAM" id="SSF81901">
    <property type="entry name" value="HCP-like"/>
    <property type="match status" value="1"/>
</dbReference>
<gene>
    <name evidence="13" type="ORF">XJ32_09590</name>
</gene>
<comment type="function">
    <text evidence="11">Hydrolyzes 6-aminopenicillinic acid and 7-aminocephalosporanic acid (ACA) derivatives.</text>
</comment>
<evidence type="ECO:0000256" key="8">
    <source>
        <dbReference type="ARBA" id="ARBA00022803"/>
    </source>
</evidence>
<keyword evidence="10" id="KW-0046">Antibiotic resistance</keyword>
<evidence type="ECO:0000256" key="9">
    <source>
        <dbReference type="ARBA" id="ARBA00023157"/>
    </source>
</evidence>